<dbReference type="EMBL" id="JAPUFD010000001">
    <property type="protein sequence ID" value="MDI1485337.1"/>
    <property type="molecule type" value="Genomic_DNA"/>
</dbReference>
<evidence type="ECO:0000313" key="1">
    <source>
        <dbReference type="EMBL" id="MDI1485337.1"/>
    </source>
</evidence>
<proteinExistence type="predicted"/>
<comment type="caution">
    <text evidence="1">The sequence shown here is derived from an EMBL/GenBank/DDBJ whole genome shotgun (WGS) entry which is preliminary data.</text>
</comment>
<name>A0AA43QEX8_9LECA</name>
<protein>
    <submittedName>
        <fullName evidence="1">Uncharacterized protein</fullName>
    </submittedName>
</protein>
<organism evidence="1 2">
    <name type="scientific">Ramalina farinacea</name>
    <dbReference type="NCBI Taxonomy" id="258253"/>
    <lineage>
        <taxon>Eukaryota</taxon>
        <taxon>Fungi</taxon>
        <taxon>Dikarya</taxon>
        <taxon>Ascomycota</taxon>
        <taxon>Pezizomycotina</taxon>
        <taxon>Lecanoromycetes</taxon>
        <taxon>OSLEUM clade</taxon>
        <taxon>Lecanoromycetidae</taxon>
        <taxon>Lecanorales</taxon>
        <taxon>Lecanorineae</taxon>
        <taxon>Ramalinaceae</taxon>
        <taxon>Ramalina</taxon>
    </lineage>
</organism>
<gene>
    <name evidence="1" type="ORF">OHK93_000474</name>
</gene>
<keyword evidence="2" id="KW-1185">Reference proteome</keyword>
<accession>A0AA43QEX8</accession>
<reference evidence="1" key="1">
    <citation type="journal article" date="2023" name="Genome Biol. Evol.">
        <title>First Whole Genome Sequence and Flow Cytometry Genome Size Data for the Lichen-Forming Fungus Ramalina farinacea (Ascomycota).</title>
        <authorList>
            <person name="Llewellyn T."/>
            <person name="Mian S."/>
            <person name="Hill R."/>
            <person name="Leitch I.J."/>
            <person name="Gaya E."/>
        </authorList>
    </citation>
    <scope>NUCLEOTIDE SEQUENCE</scope>
    <source>
        <strain evidence="1">LIQ254RAFAR</strain>
    </source>
</reference>
<evidence type="ECO:0000313" key="2">
    <source>
        <dbReference type="Proteomes" id="UP001161017"/>
    </source>
</evidence>
<dbReference type="AlphaFoldDB" id="A0AA43QEX8"/>
<sequence length="569" mass="63488">MIYLPPLRRFLLPVLILVTFVALYRGLPFKGSLPSIIVHQPATPPDGIRVPISSLHESLPVANTSSNHLLPPNRYFFDNDGHSRASGNGTKSALWQPILDENLDVLFECRRRANQYTGHIRLPNILQNISQIPQDDPRPDPRIFWNPTIIALPHWSENQYLVVSRIVTDGNHQENVLCEANICYVGSGKNATKGEKPCTPEDIEILGPAGGMRCVHAPITLSVPPTPAEKCEGKFATSRYACFGLWLIDLRGLHPPLEKLLASSPTRPSLGPLKSYPSLTELTRNPPSTRSAIEKNWMLFFPPNGEAYVHYDLPPLRSDRRGRTFAKLLGNGLTTPNLTDPMEENCLQQTTEEEAGNVAPGGGQWHQATNSLRLILCDRADRKCKPTPEKTVFFALIHRKFSNSLGLPQRYERFFLVWSATPPFGMLAISSQPILMANETGRGWSPAETWDDDPEKAAMLTKRSKQYLNATSNATEPNTEVKPHWAEFTYTVSLAYAWGRAPRKGSEGDESEDMHVGYLDDEVVLGIGVDDAGSVFSRVQARELVSCMRACPGRTKRASERESMLQTYR</sequence>
<dbReference type="Proteomes" id="UP001161017">
    <property type="component" value="Unassembled WGS sequence"/>
</dbReference>